<dbReference type="InterPro" id="IPR003646">
    <property type="entry name" value="SH3-like_bac-type"/>
</dbReference>
<sequence length="250" mass="24823">MSIVPGVRLNFSKSGVSTSIGGHGATVNLSKRGTRTTIGIPGSGLSYSTLTPHAPHLPGAVAGQQTKSNGAGWIAGIGAVIVLGAVGLYSASPRTAPGTAPQAVQAPSFVNTLSLNCRSAPGSGGSVVRTLERGTAVTASAASGVWSKVSSPGTADCWALSRFLSTDAPISTPYQGNSRASGGHGPRLARNAAPLGAAGARSYALHRHRVIHHPRGTSASGCSCGGGGVCIGPRGGRYCITSGGNKRYGV</sequence>
<dbReference type="EMBL" id="CP115174">
    <property type="protein sequence ID" value="WBO24316.1"/>
    <property type="molecule type" value="Genomic_DNA"/>
</dbReference>
<feature type="domain" description="SH3b" evidence="1">
    <location>
        <begin position="114"/>
        <end position="165"/>
    </location>
</feature>
<evidence type="ECO:0000313" key="4">
    <source>
        <dbReference type="Proteomes" id="UP001210865"/>
    </source>
</evidence>
<accession>A0ABY7NV74</accession>
<evidence type="ECO:0000313" key="3">
    <source>
        <dbReference type="EMBL" id="WBO24316.1"/>
    </source>
</evidence>
<dbReference type="RefSeq" id="WP_270078944.1">
    <property type="nucleotide sequence ID" value="NZ_CP115174.1"/>
</dbReference>
<protein>
    <submittedName>
        <fullName evidence="3">DUF4236 domain-containing protein</fullName>
    </submittedName>
</protein>
<organism evidence="3 4">
    <name type="scientific">Sphingomonas abietis</name>
    <dbReference type="NCBI Taxonomy" id="3012344"/>
    <lineage>
        <taxon>Bacteria</taxon>
        <taxon>Pseudomonadati</taxon>
        <taxon>Pseudomonadota</taxon>
        <taxon>Alphaproteobacteria</taxon>
        <taxon>Sphingomonadales</taxon>
        <taxon>Sphingomonadaceae</taxon>
        <taxon>Sphingomonas</taxon>
    </lineage>
</organism>
<keyword evidence="4" id="KW-1185">Reference proteome</keyword>
<dbReference type="InterPro" id="IPR025330">
    <property type="entry name" value="DUF4236"/>
</dbReference>
<evidence type="ECO:0000259" key="2">
    <source>
        <dbReference type="Pfam" id="PF14020"/>
    </source>
</evidence>
<dbReference type="Pfam" id="PF14020">
    <property type="entry name" value="DUF4236"/>
    <property type="match status" value="1"/>
</dbReference>
<name>A0ABY7NV74_9SPHN</name>
<reference evidence="3 4" key="1">
    <citation type="submission" date="2022-12" db="EMBL/GenBank/DDBJ databases">
        <title>Sphingomonas abieness sp. nov., an endophytic bacterium isolated from Abies koreana.</title>
        <authorList>
            <person name="Jiang L."/>
            <person name="Lee J."/>
        </authorList>
    </citation>
    <scope>NUCLEOTIDE SEQUENCE [LARGE SCALE GENOMIC DNA]</scope>
    <source>
        <strain evidence="4">PAMB 00755</strain>
    </source>
</reference>
<proteinExistence type="predicted"/>
<dbReference type="Gene3D" id="2.30.30.40">
    <property type="entry name" value="SH3 Domains"/>
    <property type="match status" value="1"/>
</dbReference>
<gene>
    <name evidence="3" type="ORF">PBT88_09555</name>
</gene>
<dbReference type="Pfam" id="PF08239">
    <property type="entry name" value="SH3_3"/>
    <property type="match status" value="1"/>
</dbReference>
<evidence type="ECO:0000259" key="1">
    <source>
        <dbReference type="Pfam" id="PF08239"/>
    </source>
</evidence>
<dbReference type="Proteomes" id="UP001210865">
    <property type="component" value="Chromosome"/>
</dbReference>
<feature type="domain" description="DUF4236" evidence="2">
    <location>
        <begin position="2"/>
        <end position="48"/>
    </location>
</feature>